<proteinExistence type="predicted"/>
<comment type="caution">
    <text evidence="1">The sequence shown here is derived from an EMBL/GenBank/DDBJ whole genome shotgun (WGS) entry which is preliminary data.</text>
</comment>
<feature type="non-terminal residue" evidence="1">
    <location>
        <position position="92"/>
    </location>
</feature>
<dbReference type="Proteomes" id="UP000681967">
    <property type="component" value="Unassembled WGS sequence"/>
</dbReference>
<sequence>MTADHNCPCELILKIGCNEYDEISTAITSLLRSCSITDQKFFFVERQIQSTTYFGSFTANPSNSKIPIQCQSLSCVIFLTDEILKKQEKKDF</sequence>
<organism evidence="1 2">
    <name type="scientific">Rotaria magnacalcarata</name>
    <dbReference type="NCBI Taxonomy" id="392030"/>
    <lineage>
        <taxon>Eukaryota</taxon>
        <taxon>Metazoa</taxon>
        <taxon>Spiralia</taxon>
        <taxon>Gnathifera</taxon>
        <taxon>Rotifera</taxon>
        <taxon>Eurotatoria</taxon>
        <taxon>Bdelloidea</taxon>
        <taxon>Philodinida</taxon>
        <taxon>Philodinidae</taxon>
        <taxon>Rotaria</taxon>
    </lineage>
</organism>
<name>A0A8S3G2H9_9BILA</name>
<evidence type="ECO:0000313" key="1">
    <source>
        <dbReference type="EMBL" id="CAF5147807.1"/>
    </source>
</evidence>
<dbReference type="EMBL" id="CAJOBH010255844">
    <property type="protein sequence ID" value="CAF5147807.1"/>
    <property type="molecule type" value="Genomic_DNA"/>
</dbReference>
<gene>
    <name evidence="1" type="ORF">BYL167_LOCUS71602</name>
</gene>
<evidence type="ECO:0000313" key="2">
    <source>
        <dbReference type="Proteomes" id="UP000681967"/>
    </source>
</evidence>
<protein>
    <submittedName>
        <fullName evidence="1">Uncharacterized protein</fullName>
    </submittedName>
</protein>
<dbReference type="AlphaFoldDB" id="A0A8S3G2H9"/>
<reference evidence="1" key="1">
    <citation type="submission" date="2021-02" db="EMBL/GenBank/DDBJ databases">
        <authorList>
            <person name="Nowell W R."/>
        </authorList>
    </citation>
    <scope>NUCLEOTIDE SEQUENCE</scope>
</reference>
<accession>A0A8S3G2H9</accession>